<dbReference type="Pfam" id="PF01381">
    <property type="entry name" value="HTH_3"/>
    <property type="match status" value="1"/>
</dbReference>
<dbReference type="SUPFAM" id="SSF47413">
    <property type="entry name" value="lambda repressor-like DNA-binding domains"/>
    <property type="match status" value="1"/>
</dbReference>
<dbReference type="InterPro" id="IPR010982">
    <property type="entry name" value="Lambda_DNA-bd_dom_sf"/>
</dbReference>
<dbReference type="InterPro" id="IPR001387">
    <property type="entry name" value="Cro/C1-type_HTH"/>
</dbReference>
<dbReference type="SMART" id="SM00530">
    <property type="entry name" value="HTH_XRE"/>
    <property type="match status" value="1"/>
</dbReference>
<reference evidence="2" key="1">
    <citation type="submission" date="2018-08" db="EMBL/GenBank/DDBJ databases">
        <title>Murine metabolic-syndrome-specific gut microbial biobank.</title>
        <authorList>
            <person name="Liu C."/>
        </authorList>
    </citation>
    <scope>NUCLEOTIDE SEQUENCE [LARGE SCALE GENOMIC DNA]</scope>
    <source>
        <strain evidence="2">Z82</strain>
    </source>
</reference>
<organism evidence="2">
    <name type="scientific">Muribaculaceae bacterium Z82</name>
    <dbReference type="NCBI Taxonomy" id="2304548"/>
    <lineage>
        <taxon>Bacteria</taxon>
        <taxon>Pseudomonadati</taxon>
        <taxon>Bacteroidota</taxon>
        <taxon>Bacteroidia</taxon>
        <taxon>Bacteroidales</taxon>
        <taxon>Muribaculaceae</taxon>
    </lineage>
</organism>
<dbReference type="Gene3D" id="1.10.260.40">
    <property type="entry name" value="lambda repressor-like DNA-binding domains"/>
    <property type="match status" value="1"/>
</dbReference>
<name>A0A7C9JEU2_9BACT</name>
<sequence>MVIEVARKVAGMTQEEVASHLGISVPTYRKMEKDPACITIEDARTLAALFGIDVSQIFFATNDN</sequence>
<feature type="domain" description="HTH cro/C1-type" evidence="1">
    <location>
        <begin position="3"/>
        <end position="57"/>
    </location>
</feature>
<evidence type="ECO:0000259" key="1">
    <source>
        <dbReference type="PROSITE" id="PS50943"/>
    </source>
</evidence>
<dbReference type="GO" id="GO:0003677">
    <property type="term" value="F:DNA binding"/>
    <property type="evidence" value="ECO:0007669"/>
    <property type="project" value="InterPro"/>
</dbReference>
<comment type="caution">
    <text evidence="2">The sequence shown here is derived from an EMBL/GenBank/DDBJ whole genome shotgun (WGS) entry which is preliminary data.</text>
</comment>
<protein>
    <submittedName>
        <fullName evidence="2">XRE family transcriptional regulator</fullName>
    </submittedName>
</protein>
<proteinExistence type="predicted"/>
<dbReference type="PROSITE" id="PS50943">
    <property type="entry name" value="HTH_CROC1"/>
    <property type="match status" value="1"/>
</dbReference>
<dbReference type="AlphaFoldDB" id="A0A7C9JEU2"/>
<evidence type="ECO:0000313" key="2">
    <source>
        <dbReference type="EMBL" id="NBI35319.1"/>
    </source>
</evidence>
<gene>
    <name evidence="2" type="ORF">D1639_09830</name>
</gene>
<dbReference type="CDD" id="cd00093">
    <property type="entry name" value="HTH_XRE"/>
    <property type="match status" value="1"/>
</dbReference>
<dbReference type="EMBL" id="QWKH01000101">
    <property type="protein sequence ID" value="NBI35319.1"/>
    <property type="molecule type" value="Genomic_DNA"/>
</dbReference>
<accession>A0A7C9JEU2</accession>